<feature type="transmembrane region" description="Helical" evidence="6">
    <location>
        <begin position="83"/>
        <end position="105"/>
    </location>
</feature>
<proteinExistence type="inferred from homology"/>
<reference evidence="7 8" key="1">
    <citation type="submission" date="2015-04" db="EMBL/GenBank/DDBJ databases">
        <authorList>
            <person name="Syromyatnikov M.Y."/>
            <person name="Popov V.N."/>
        </authorList>
    </citation>
    <scope>NUCLEOTIDE SEQUENCE [LARGE SCALE GENOMIC DNA]</scope>
</reference>
<dbReference type="PANTHER" id="PTHR19282">
    <property type="entry name" value="TETRASPANIN"/>
    <property type="match status" value="1"/>
</dbReference>
<keyword evidence="3 6" id="KW-0812">Transmembrane</keyword>
<feature type="transmembrane region" description="Helical" evidence="6">
    <location>
        <begin position="230"/>
        <end position="255"/>
    </location>
</feature>
<evidence type="ECO:0000313" key="8">
    <source>
        <dbReference type="Proteomes" id="UP000183832"/>
    </source>
</evidence>
<dbReference type="InterPro" id="IPR008952">
    <property type="entry name" value="Tetraspanin_EC2_sf"/>
</dbReference>
<name>A0A1J1J6P6_9DIPT</name>
<dbReference type="EMBL" id="CVRI01000072">
    <property type="protein sequence ID" value="CRL07460.1"/>
    <property type="molecule type" value="Genomic_DNA"/>
</dbReference>
<evidence type="ECO:0000256" key="3">
    <source>
        <dbReference type="ARBA" id="ARBA00022692"/>
    </source>
</evidence>
<comment type="subcellular location">
    <subcellularLocation>
        <location evidence="1 6">Membrane</location>
        <topology evidence="1 6">Multi-pass membrane protein</topology>
    </subcellularLocation>
</comment>
<dbReference type="STRING" id="568069.A0A1J1J6P6"/>
<dbReference type="GO" id="GO:0005886">
    <property type="term" value="C:plasma membrane"/>
    <property type="evidence" value="ECO:0007669"/>
    <property type="project" value="TreeGrafter"/>
</dbReference>
<evidence type="ECO:0000256" key="4">
    <source>
        <dbReference type="ARBA" id="ARBA00022989"/>
    </source>
</evidence>
<dbReference type="InterPro" id="IPR000301">
    <property type="entry name" value="Tetraspanin_animals"/>
</dbReference>
<dbReference type="PIRSF" id="PIRSF002419">
    <property type="entry name" value="Tetraspanin"/>
    <property type="match status" value="1"/>
</dbReference>
<comment type="similarity">
    <text evidence="2 6">Belongs to the tetraspanin (TM4SF) family.</text>
</comment>
<keyword evidence="4 6" id="KW-1133">Transmembrane helix</keyword>
<feature type="transmembrane region" description="Helical" evidence="6">
    <location>
        <begin position="7"/>
        <end position="32"/>
    </location>
</feature>
<dbReference type="AlphaFoldDB" id="A0A1J1J6P6"/>
<evidence type="ECO:0000313" key="7">
    <source>
        <dbReference type="EMBL" id="CRL07460.1"/>
    </source>
</evidence>
<protein>
    <recommendedName>
        <fullName evidence="6">Tetraspanin</fullName>
    </recommendedName>
</protein>
<evidence type="ECO:0000256" key="1">
    <source>
        <dbReference type="ARBA" id="ARBA00004141"/>
    </source>
</evidence>
<dbReference type="PRINTS" id="PR00259">
    <property type="entry name" value="TMFOUR"/>
</dbReference>
<keyword evidence="8" id="KW-1185">Reference proteome</keyword>
<evidence type="ECO:0000256" key="5">
    <source>
        <dbReference type="ARBA" id="ARBA00023136"/>
    </source>
</evidence>
<keyword evidence="5 6" id="KW-0472">Membrane</keyword>
<sequence length="265" mass="29140">MNACCCIVKFFVVLMNLVFWLVGLAIVALAVWMLVDPTFMISLAQEQQNYQYALFILLAIGILMVILAFCGCCGAFKESQCMLVSFFCCMLIVLTAEIAAGVWSYQNGSKLEGFVRRNFKNSISTEYKVINARTEVIDAIQKNWECCGADGPSDWSHSKLNNPSGLLDMGIKSQKLVYSVPTSCCKNGTDAQICETSRKGALTTSINPVINKEGCMEKLVAQVNENLEKIVIGSLIILAVQLFGVLLVLCLCCGVKSNKDDDYKD</sequence>
<dbReference type="Gene3D" id="1.10.1450.10">
    <property type="entry name" value="Tetraspanin"/>
    <property type="match status" value="1"/>
</dbReference>
<accession>A0A1J1J6P6</accession>
<dbReference type="Pfam" id="PF00335">
    <property type="entry name" value="Tetraspanin"/>
    <property type="match status" value="1"/>
</dbReference>
<feature type="transmembrane region" description="Helical" evidence="6">
    <location>
        <begin position="52"/>
        <end position="76"/>
    </location>
</feature>
<organism evidence="7 8">
    <name type="scientific">Clunio marinus</name>
    <dbReference type="NCBI Taxonomy" id="568069"/>
    <lineage>
        <taxon>Eukaryota</taxon>
        <taxon>Metazoa</taxon>
        <taxon>Ecdysozoa</taxon>
        <taxon>Arthropoda</taxon>
        <taxon>Hexapoda</taxon>
        <taxon>Insecta</taxon>
        <taxon>Pterygota</taxon>
        <taxon>Neoptera</taxon>
        <taxon>Endopterygota</taxon>
        <taxon>Diptera</taxon>
        <taxon>Nematocera</taxon>
        <taxon>Chironomoidea</taxon>
        <taxon>Chironomidae</taxon>
        <taxon>Clunio</taxon>
    </lineage>
</organism>
<dbReference type="Proteomes" id="UP000183832">
    <property type="component" value="Unassembled WGS sequence"/>
</dbReference>
<evidence type="ECO:0000256" key="6">
    <source>
        <dbReference type="RuleBase" id="RU361218"/>
    </source>
</evidence>
<dbReference type="OrthoDB" id="10016273at2759"/>
<evidence type="ECO:0000256" key="2">
    <source>
        <dbReference type="ARBA" id="ARBA00006840"/>
    </source>
</evidence>
<dbReference type="InterPro" id="IPR018499">
    <property type="entry name" value="Tetraspanin/Peripherin"/>
</dbReference>
<gene>
    <name evidence="7" type="primary">putative CD81 protein</name>
    <name evidence="7" type="ORF">CLUMA_CG020429</name>
</gene>
<dbReference type="PANTHER" id="PTHR19282:SF551">
    <property type="entry name" value="RE08073P-RELATED"/>
    <property type="match status" value="1"/>
</dbReference>
<dbReference type="SUPFAM" id="SSF48652">
    <property type="entry name" value="Tetraspanin"/>
    <property type="match status" value="1"/>
</dbReference>